<evidence type="ECO:0000256" key="5">
    <source>
        <dbReference type="SAM" id="MobiDB-lite"/>
    </source>
</evidence>
<name>A0A7I8KK86_SPIIN</name>
<gene>
    <name evidence="7" type="ORF">SI8410_06008736</name>
</gene>
<feature type="compositionally biased region" description="Low complexity" evidence="5">
    <location>
        <begin position="496"/>
        <end position="537"/>
    </location>
</feature>
<feature type="compositionally biased region" description="Polar residues" evidence="5">
    <location>
        <begin position="677"/>
        <end position="690"/>
    </location>
</feature>
<feature type="region of interest" description="Disordered" evidence="5">
    <location>
        <begin position="755"/>
        <end position="798"/>
    </location>
</feature>
<dbReference type="SUPFAM" id="SSF49599">
    <property type="entry name" value="TRAF domain-like"/>
    <property type="match status" value="1"/>
</dbReference>
<feature type="compositionally biased region" description="Low complexity" evidence="5">
    <location>
        <begin position="173"/>
        <end position="236"/>
    </location>
</feature>
<dbReference type="PANTHER" id="PTHR37393">
    <property type="entry name" value="AT-RICH INTERACTIVE DOMAIN-CONTAINING PROTEIN 1A-LIKE"/>
    <property type="match status" value="1"/>
</dbReference>
<feature type="region of interest" description="Disordered" evidence="5">
    <location>
        <begin position="877"/>
        <end position="1071"/>
    </location>
</feature>
<dbReference type="SMART" id="SM00184">
    <property type="entry name" value="RING"/>
    <property type="match status" value="1"/>
</dbReference>
<feature type="region of interest" description="Disordered" evidence="5">
    <location>
        <begin position="1336"/>
        <end position="1400"/>
    </location>
</feature>
<accession>A0A7I8KK86</accession>
<dbReference type="Proteomes" id="UP000663760">
    <property type="component" value="Chromosome 6"/>
</dbReference>
<feature type="region of interest" description="Disordered" evidence="5">
    <location>
        <begin position="1644"/>
        <end position="1673"/>
    </location>
</feature>
<evidence type="ECO:0000256" key="2">
    <source>
        <dbReference type="ARBA" id="ARBA00022771"/>
    </source>
</evidence>
<organism evidence="7 8">
    <name type="scientific">Spirodela intermedia</name>
    <name type="common">Intermediate duckweed</name>
    <dbReference type="NCBI Taxonomy" id="51605"/>
    <lineage>
        <taxon>Eukaryota</taxon>
        <taxon>Viridiplantae</taxon>
        <taxon>Streptophyta</taxon>
        <taxon>Embryophyta</taxon>
        <taxon>Tracheophyta</taxon>
        <taxon>Spermatophyta</taxon>
        <taxon>Magnoliopsida</taxon>
        <taxon>Liliopsida</taxon>
        <taxon>Araceae</taxon>
        <taxon>Lemnoideae</taxon>
        <taxon>Spirodela</taxon>
    </lineage>
</organism>
<dbReference type="GO" id="GO:0008270">
    <property type="term" value="F:zinc ion binding"/>
    <property type="evidence" value="ECO:0007669"/>
    <property type="project" value="UniProtKB-KW"/>
</dbReference>
<keyword evidence="3" id="KW-0862">Zinc</keyword>
<dbReference type="Gene3D" id="3.30.40.10">
    <property type="entry name" value="Zinc/RING finger domain, C3HC4 (zinc finger)"/>
    <property type="match status" value="1"/>
</dbReference>
<reference evidence="7" key="1">
    <citation type="submission" date="2020-02" db="EMBL/GenBank/DDBJ databases">
        <authorList>
            <person name="Scholz U."/>
            <person name="Mascher M."/>
            <person name="Fiebig A."/>
        </authorList>
    </citation>
    <scope>NUCLEOTIDE SEQUENCE</scope>
</reference>
<feature type="region of interest" description="Disordered" evidence="5">
    <location>
        <begin position="590"/>
        <end position="628"/>
    </location>
</feature>
<feature type="region of interest" description="Disordered" evidence="5">
    <location>
        <begin position="1282"/>
        <end position="1301"/>
    </location>
</feature>
<feature type="compositionally biased region" description="Low complexity" evidence="5">
    <location>
        <begin position="590"/>
        <end position="624"/>
    </location>
</feature>
<evidence type="ECO:0000313" key="8">
    <source>
        <dbReference type="Proteomes" id="UP000663760"/>
    </source>
</evidence>
<keyword evidence="1" id="KW-0479">Metal-binding</keyword>
<dbReference type="PANTHER" id="PTHR37393:SF1">
    <property type="entry name" value="AT-RICH INTERACTIVE DOMAIN-CONTAINING PROTEIN 1A-LIKE"/>
    <property type="match status" value="1"/>
</dbReference>
<feature type="compositionally biased region" description="Basic and acidic residues" evidence="5">
    <location>
        <begin position="894"/>
        <end position="918"/>
    </location>
</feature>
<dbReference type="SUPFAM" id="SSF57850">
    <property type="entry name" value="RING/U-box"/>
    <property type="match status" value="1"/>
</dbReference>
<proteinExistence type="predicted"/>
<dbReference type="EMBL" id="LR746269">
    <property type="protein sequence ID" value="CAA7398071.1"/>
    <property type="molecule type" value="Genomic_DNA"/>
</dbReference>
<feature type="region of interest" description="Disordered" evidence="5">
    <location>
        <begin position="1084"/>
        <end position="1149"/>
    </location>
</feature>
<feature type="compositionally biased region" description="Basic and acidic residues" evidence="5">
    <location>
        <begin position="1369"/>
        <end position="1389"/>
    </location>
</feature>
<feature type="compositionally biased region" description="Low complexity" evidence="5">
    <location>
        <begin position="388"/>
        <end position="468"/>
    </location>
</feature>
<evidence type="ECO:0000256" key="3">
    <source>
        <dbReference type="ARBA" id="ARBA00022833"/>
    </source>
</evidence>
<sequence length="1673" mass="183751">MGFDNECILNIQSLPGEYFCPVCRTLVYPNEALQTPCTHLFCKPCLAYIVATTSACPYDGYLVSEADAKPLVESNKLIAEAIEKIQVHCLYHRSGCQWQGTLSECITHCTSCTFGNSPVVCNRCGAQIVHRQVQEHAQICPGVQPQAQQADDVQPQASAVQNQGESQPVALASQESSSQPVVSSGTPTPGATTAAAVATSTVPTVGPTTDPAATAVAPAGPVQDQGQPSVASQPQVVPQVPTQEQWYQQYQQYQQYYQQYPGFDPYQQQYQQYGYYQQQVQQQYPQAYGQSHPVQGQQHSQVHAQQHPQTQHQAHPQQVQQQYPQAYGQSHPVQGQQHPQVHGQQHPQTQPQAHPQQLSLPQVQSHSHNQTVPVGQQPQTQALQSVEQPIHAQIQQQQMHPSTQSQVLVQPMGQQQSQIPQLQPHSFPHGQPPHLQHQPRPQQQQQMVGQNQPGQPQQQPPNAQSHPNFHGQTQSRPPAQQPRLHMQSQPHPRPHSISQPPLQSQLQTQAQSQSLHQPHPLHQAPPQSQLHHLQGQPQPQPHPQPQPQLHTAPAHTVTGHQSFPQPHLQPQMAGATAHQRPMHLYPLQHGVPQQQHQHPSPMPNQFPHQQPPQSQMRPPQSQMPVQGQQLAPISSMQGPHQHFPPGQQQAHHLPHLPHLQVHNQVRHPPNIHAPQHPNVSHQQPQTSSHHNQVHPLGSFPPQPHIPTQHNLRPPGQLYLQQPLNQPQLQPASQTIPQPVLPNHALAHQEFKLSPGGLDVRSRVSSENPTADPRPPLESGGQESALPSSPASLKPFNGEKEADANLGKTALRQFDVASDKTDDVSEDSKILNAEAHIMDEENEDKVAERVDKENAGYVADEEGSASVQNDDVSEAKTFVKDDVTGSSEHSPNRVSLEHNDGEKKSVEVEGTESKSDGGDKNLMVRHGQVVDSAKFPMHDDTSRNLPSQVTAEKAPHQLAHQESTNSGEKLIMQGPRREPIGAPPAHDRAIPGYPDRNVPVFPSQGPSSGDPRQFPPPAQMQPNSNVVGPHSHPPLLHGQERYLQQAPPPGPHYTQDISSQRPPAPERMLPKQMPYLGPKQERLFQEPTQGIPPHGQPLASSQMRPSLMSFNPDPLQTSLGKHPPGGFPGSHSSLGRGPPSFVPPVGSQLQSQGFVVPSHDASGMSRISQVEPYAGIPMSGPPAGSFGTAAAMNGRGPPTHSFPHGKQPAAQSSVMAMNGLPGRADPSLSQAAVGERFISEERYKSMADEGFRPSADDHFRPYVDPVRRVVDRRDFEEDLKQFPRPSDLESEGGAKFGNYATSSMPLDRSSRALGLDGASRSFDRGMQAFGQEGAPRIRLNSPVSSRSVPLYKSGGPLPVNSDSSSMRPMENMERQRSFDLSDDHSGRKGDTALPNFHRPGSDFGRHRIDSLHLLRSPGIELSGLPPNRFGSIAHGLVGRTLAEDFVLRSLTCLVSYAFHEIILSTSLPGMLPSHFRRGDGEVLRMGNQLGSGNMPGMRVGDLDGRDMMPSQMRSGDPLGAGAGSFHNHLPVGELAGLENVPPHLYSRDFSRFGDFPPHDFPNEPRGLSSVSIHFYSFERYLFMSGSFQGGQDPLDNSRKRKQGSIGWCRICKVDCETVEGLDLHSQTTEHQKRAMDIVLSIKQDNAKKQKLSSEEHEESNKSRKAGFEGRPSRR</sequence>
<feature type="domain" description="RING-type" evidence="6">
    <location>
        <begin position="20"/>
        <end position="59"/>
    </location>
</feature>
<feature type="region of interest" description="Disordered" evidence="5">
    <location>
        <begin position="667"/>
        <end position="718"/>
    </location>
</feature>
<feature type="compositionally biased region" description="Low complexity" evidence="5">
    <location>
        <begin position="783"/>
        <end position="792"/>
    </location>
</feature>
<dbReference type="PROSITE" id="PS50089">
    <property type="entry name" value="ZF_RING_2"/>
    <property type="match status" value="1"/>
</dbReference>
<dbReference type="PROSITE" id="PS00518">
    <property type="entry name" value="ZF_RING_1"/>
    <property type="match status" value="1"/>
</dbReference>
<feature type="compositionally biased region" description="Polar residues" evidence="5">
    <location>
        <begin position="358"/>
        <end position="369"/>
    </location>
</feature>
<keyword evidence="2 4" id="KW-0863">Zinc-finger</keyword>
<feature type="compositionally biased region" description="Basic and acidic residues" evidence="5">
    <location>
        <begin position="974"/>
        <end position="988"/>
    </location>
</feature>
<feature type="compositionally biased region" description="Low complexity" evidence="5">
    <location>
        <begin position="286"/>
        <end position="357"/>
    </location>
</feature>
<evidence type="ECO:0000256" key="1">
    <source>
        <dbReference type="ARBA" id="ARBA00022723"/>
    </source>
</evidence>
<dbReference type="OrthoDB" id="9049620at2759"/>
<feature type="region of interest" description="Disordered" evidence="5">
    <location>
        <begin position="286"/>
        <end position="578"/>
    </location>
</feature>
<evidence type="ECO:0000313" key="7">
    <source>
        <dbReference type="EMBL" id="CAA7398071.1"/>
    </source>
</evidence>
<feature type="region of interest" description="Disordered" evidence="5">
    <location>
        <begin position="146"/>
        <end position="236"/>
    </location>
</feature>
<dbReference type="InterPro" id="IPR017907">
    <property type="entry name" value="Znf_RING_CS"/>
</dbReference>
<keyword evidence="8" id="KW-1185">Reference proteome</keyword>
<feature type="compositionally biased region" description="Low complexity" evidence="5">
    <location>
        <begin position="146"/>
        <end position="161"/>
    </location>
</feature>
<dbReference type="CDD" id="cd16449">
    <property type="entry name" value="RING-HC"/>
    <property type="match status" value="1"/>
</dbReference>
<dbReference type="InterPro" id="IPR013083">
    <property type="entry name" value="Znf_RING/FYVE/PHD"/>
</dbReference>
<feature type="compositionally biased region" description="Polar residues" evidence="5">
    <location>
        <begin position="883"/>
        <end position="892"/>
    </location>
</feature>
<feature type="compositionally biased region" description="Low complexity" evidence="5">
    <location>
        <begin position="370"/>
        <end position="381"/>
    </location>
</feature>
<evidence type="ECO:0000259" key="6">
    <source>
        <dbReference type="PROSITE" id="PS50089"/>
    </source>
</evidence>
<evidence type="ECO:0000256" key="4">
    <source>
        <dbReference type="PROSITE-ProRule" id="PRU00175"/>
    </source>
</evidence>
<protein>
    <recommendedName>
        <fullName evidence="6">RING-type domain-containing protein</fullName>
    </recommendedName>
</protein>
<dbReference type="InterPro" id="IPR001841">
    <property type="entry name" value="Znf_RING"/>
</dbReference>